<proteinExistence type="predicted"/>
<name>A0A6C1AZA2_9RHOO</name>
<reference evidence="1 2" key="1">
    <citation type="submission" date="2020-02" db="EMBL/GenBank/DDBJ databases">
        <title>Nitrogenibacter mangrovi gen. nov., sp. nov. isolated from mangrove sediment, a denitrifying betaproteobacterium.</title>
        <authorList>
            <person name="Liao H."/>
            <person name="Tian Y."/>
        </authorList>
    </citation>
    <scope>NUCLEOTIDE SEQUENCE [LARGE SCALE GENOMIC DNA]</scope>
    <source>
        <strain evidence="1 2">M9-3-2</strain>
    </source>
</reference>
<keyword evidence="1" id="KW-0808">Transferase</keyword>
<dbReference type="Gene3D" id="3.40.50.300">
    <property type="entry name" value="P-loop containing nucleotide triphosphate hydrolases"/>
    <property type="match status" value="1"/>
</dbReference>
<dbReference type="InterPro" id="IPR005331">
    <property type="entry name" value="Sulfotransferase"/>
</dbReference>
<sequence>MLLSLKYNFLFVHIAKTGGTSVRDSLRPLRLRDPWFAVQFLCSRLSAMSGHRLGIKFPRHSKIIAAKEMLPAETFDALFKFVFVRNPWDLQVSSYHHIRRERPHLMSHIDSFEDFIRWKLDPERPYQFHVDTSIELQSDYVVDLHGKVLVDFIGRYERLPEDFDEACRRICIAPPTLLHKRQATDRKKDYRSYYTDAVAERVAQHFARDIEIFGYGFDPEPDEV</sequence>
<dbReference type="GO" id="GO:0016020">
    <property type="term" value="C:membrane"/>
    <property type="evidence" value="ECO:0007669"/>
    <property type="project" value="InterPro"/>
</dbReference>
<dbReference type="KEGG" id="azq:G3580_02890"/>
<dbReference type="Proteomes" id="UP000501991">
    <property type="component" value="Chromosome"/>
</dbReference>
<protein>
    <submittedName>
        <fullName evidence="1">Sulfotransferase family protein</fullName>
    </submittedName>
</protein>
<dbReference type="InterPro" id="IPR027417">
    <property type="entry name" value="P-loop_NTPase"/>
</dbReference>
<dbReference type="SUPFAM" id="SSF52540">
    <property type="entry name" value="P-loop containing nucleoside triphosphate hydrolases"/>
    <property type="match status" value="1"/>
</dbReference>
<dbReference type="GO" id="GO:0008146">
    <property type="term" value="F:sulfotransferase activity"/>
    <property type="evidence" value="ECO:0007669"/>
    <property type="project" value="InterPro"/>
</dbReference>
<evidence type="ECO:0000313" key="1">
    <source>
        <dbReference type="EMBL" id="QID16667.1"/>
    </source>
</evidence>
<keyword evidence="2" id="KW-1185">Reference proteome</keyword>
<gene>
    <name evidence="1" type="ORF">G3580_02890</name>
</gene>
<evidence type="ECO:0000313" key="2">
    <source>
        <dbReference type="Proteomes" id="UP000501991"/>
    </source>
</evidence>
<accession>A0A6C1AZA2</accession>
<dbReference type="AlphaFoldDB" id="A0A6C1AZA2"/>
<dbReference type="RefSeq" id="WP_173763835.1">
    <property type="nucleotide sequence ID" value="NZ_CP048836.1"/>
</dbReference>
<dbReference type="EMBL" id="CP048836">
    <property type="protein sequence ID" value="QID16667.1"/>
    <property type="molecule type" value="Genomic_DNA"/>
</dbReference>
<dbReference type="Pfam" id="PF03567">
    <property type="entry name" value="Sulfotransfer_2"/>
    <property type="match status" value="1"/>
</dbReference>
<organism evidence="1 2">
    <name type="scientific">Nitrogeniibacter mangrovi</name>
    <dbReference type="NCBI Taxonomy" id="2016596"/>
    <lineage>
        <taxon>Bacteria</taxon>
        <taxon>Pseudomonadati</taxon>
        <taxon>Pseudomonadota</taxon>
        <taxon>Betaproteobacteria</taxon>
        <taxon>Rhodocyclales</taxon>
        <taxon>Zoogloeaceae</taxon>
        <taxon>Nitrogeniibacter</taxon>
    </lineage>
</organism>